<accession>A0A9D2ALU7</accession>
<feature type="transmembrane region" description="Helical" evidence="1">
    <location>
        <begin position="77"/>
        <end position="99"/>
    </location>
</feature>
<comment type="caution">
    <text evidence="2">The sequence shown here is derived from an EMBL/GenBank/DDBJ whole genome shotgun (WGS) entry which is preliminary data.</text>
</comment>
<keyword evidence="1" id="KW-0472">Membrane</keyword>
<evidence type="ECO:0000313" key="2">
    <source>
        <dbReference type="EMBL" id="HIX36170.1"/>
    </source>
</evidence>
<feature type="transmembrane region" description="Helical" evidence="1">
    <location>
        <begin position="37"/>
        <end position="56"/>
    </location>
</feature>
<gene>
    <name evidence="2" type="ORF">H9856_07310</name>
</gene>
<sequence length="264" mass="30082">MAKNMYFTFSEEYIDMVPSCLFFLWIIMSSFMNANKINIGMIIVLLITIGVELRTFSEAFMVNKKGSHNYAILSNHYLLCTLIIHFFILFGTMEGYHYIPKLIHPYQAIVLLLLIEFEINIVLTATGTTKKVLYSGFLVILFLIFASKNTMLMLFSLLFLPIVDWIASNECETLPIYSSLKENVPVLTEIEKHPKTAKVIIGGLTIILIAAKEITKVIIKFLPRNSTMGINYYPTYVLTNVLTLVSFIIILFFVMNGLAKNSKD</sequence>
<organism evidence="2 3">
    <name type="scientific">Candidatus Limosilactobacillus merdigallinarum</name>
    <dbReference type="NCBI Taxonomy" id="2838652"/>
    <lineage>
        <taxon>Bacteria</taxon>
        <taxon>Bacillati</taxon>
        <taxon>Bacillota</taxon>
        <taxon>Bacilli</taxon>
        <taxon>Lactobacillales</taxon>
        <taxon>Lactobacillaceae</taxon>
        <taxon>Limosilactobacillus</taxon>
    </lineage>
</organism>
<reference evidence="2" key="2">
    <citation type="submission" date="2021-04" db="EMBL/GenBank/DDBJ databases">
        <authorList>
            <person name="Gilroy R."/>
        </authorList>
    </citation>
    <scope>NUCLEOTIDE SEQUENCE</scope>
    <source>
        <strain evidence="2">ChiSxjej3B15-572</strain>
    </source>
</reference>
<name>A0A9D2ALU7_9LACO</name>
<feature type="transmembrane region" description="Helical" evidence="1">
    <location>
        <begin position="105"/>
        <end position="125"/>
    </location>
</feature>
<evidence type="ECO:0000256" key="1">
    <source>
        <dbReference type="SAM" id="Phobius"/>
    </source>
</evidence>
<feature type="transmembrane region" description="Helical" evidence="1">
    <location>
        <begin position="236"/>
        <end position="259"/>
    </location>
</feature>
<dbReference type="EMBL" id="DXFH01000029">
    <property type="protein sequence ID" value="HIX36170.1"/>
    <property type="molecule type" value="Genomic_DNA"/>
</dbReference>
<reference evidence="2" key="1">
    <citation type="journal article" date="2021" name="PeerJ">
        <title>Extensive microbial diversity within the chicken gut microbiome revealed by metagenomics and culture.</title>
        <authorList>
            <person name="Gilroy R."/>
            <person name="Ravi A."/>
            <person name="Getino M."/>
            <person name="Pursley I."/>
            <person name="Horton D.L."/>
            <person name="Alikhan N.F."/>
            <person name="Baker D."/>
            <person name="Gharbi K."/>
            <person name="Hall N."/>
            <person name="Watson M."/>
            <person name="Adriaenssens E.M."/>
            <person name="Foster-Nyarko E."/>
            <person name="Jarju S."/>
            <person name="Secka A."/>
            <person name="Antonio M."/>
            <person name="Oren A."/>
            <person name="Chaudhuri R.R."/>
            <person name="La Ragione R."/>
            <person name="Hildebrand F."/>
            <person name="Pallen M.J."/>
        </authorList>
    </citation>
    <scope>NUCLEOTIDE SEQUENCE</scope>
    <source>
        <strain evidence="2">ChiSxjej3B15-572</strain>
    </source>
</reference>
<keyword evidence="1" id="KW-0812">Transmembrane</keyword>
<proteinExistence type="predicted"/>
<keyword evidence="1" id="KW-1133">Transmembrane helix</keyword>
<protein>
    <submittedName>
        <fullName evidence="2">Uncharacterized protein</fullName>
    </submittedName>
</protein>
<feature type="transmembrane region" description="Helical" evidence="1">
    <location>
        <begin position="137"/>
        <end position="160"/>
    </location>
</feature>
<feature type="transmembrane region" description="Helical" evidence="1">
    <location>
        <begin position="12"/>
        <end position="31"/>
    </location>
</feature>
<dbReference type="AlphaFoldDB" id="A0A9D2ALU7"/>
<evidence type="ECO:0000313" key="3">
    <source>
        <dbReference type="Proteomes" id="UP000824231"/>
    </source>
</evidence>
<dbReference type="Proteomes" id="UP000824231">
    <property type="component" value="Unassembled WGS sequence"/>
</dbReference>